<gene>
    <name evidence="1" type="ORF">SS50377_18605</name>
    <name evidence="2" type="ORF">SS50377_25351</name>
</gene>
<dbReference type="EMBL" id="KI546167">
    <property type="protein sequence ID" value="EST41772.1"/>
    <property type="molecule type" value="Genomic_DNA"/>
</dbReference>
<dbReference type="EMBL" id="AUWU02000005">
    <property type="protein sequence ID" value="KAH0573231.1"/>
    <property type="molecule type" value="Genomic_DNA"/>
</dbReference>
<reference evidence="1 2" key="1">
    <citation type="journal article" date="2014" name="PLoS Genet.">
        <title>The Genome of Spironucleus salmonicida Highlights a Fish Pathogen Adapted to Fluctuating Environments.</title>
        <authorList>
            <person name="Xu F."/>
            <person name="Jerlstrom-Hultqvist J."/>
            <person name="Einarsson E."/>
            <person name="Astvaldsson A."/>
            <person name="Svard S.G."/>
            <person name="Andersson J.O."/>
        </authorList>
    </citation>
    <scope>NUCLEOTIDE SEQUENCE</scope>
    <source>
        <strain evidence="2">ATCC 50377</strain>
    </source>
</reference>
<keyword evidence="3" id="KW-1185">Reference proteome</keyword>
<evidence type="ECO:0000313" key="3">
    <source>
        <dbReference type="Proteomes" id="UP000018208"/>
    </source>
</evidence>
<evidence type="ECO:0000313" key="2">
    <source>
        <dbReference type="EMBL" id="KAH0573231.1"/>
    </source>
</evidence>
<organism evidence="1">
    <name type="scientific">Spironucleus salmonicida</name>
    <dbReference type="NCBI Taxonomy" id="348837"/>
    <lineage>
        <taxon>Eukaryota</taxon>
        <taxon>Metamonada</taxon>
        <taxon>Diplomonadida</taxon>
        <taxon>Hexamitidae</taxon>
        <taxon>Hexamitinae</taxon>
        <taxon>Spironucleus</taxon>
    </lineage>
</organism>
<name>V6LBI4_9EUKA</name>
<accession>V6LBI4</accession>
<evidence type="ECO:0000313" key="1">
    <source>
        <dbReference type="EMBL" id="EST41772.1"/>
    </source>
</evidence>
<reference evidence="2" key="2">
    <citation type="submission" date="2020-12" db="EMBL/GenBank/DDBJ databases">
        <title>New Spironucleus salmonicida genome in near-complete chromosomes.</title>
        <authorList>
            <person name="Xu F."/>
            <person name="Kurt Z."/>
            <person name="Jimenez-Gonzalez A."/>
            <person name="Astvaldsson A."/>
            <person name="Andersson J.O."/>
            <person name="Svard S.G."/>
        </authorList>
    </citation>
    <scope>NUCLEOTIDE SEQUENCE</scope>
    <source>
        <strain evidence="2">ATCC 50377</strain>
    </source>
</reference>
<sequence>MEIVQSTNEPSLQQKGEALNLQFQLFSDLTNIRMLIEPIREISCRLPMIEIDQFQSVEDQILINQKFTNQIQQLQELELQLLVRFDIQTEDDMYKLLQPYQKQTDLKIIQQPVQTQVNYALMNQFKLVKRSQQNTLNYSIIGSGNTKEVQDAAGQVRFEKVQTIIKEYPGIYDDSVFFSNILKLSSAQSGNLDEIKKLQGLVLQRRKLQKEYVIGNKNKSIDTATIFKKIVGFVDKKHTGNDQEFIEIIKKSIFGQ</sequence>
<protein>
    <submittedName>
        <fullName evidence="1">Uncharacterized protein</fullName>
    </submittedName>
</protein>
<dbReference type="VEuPathDB" id="GiardiaDB:SS50377_25351"/>
<dbReference type="AlphaFoldDB" id="V6LBI4"/>
<dbReference type="Proteomes" id="UP000018208">
    <property type="component" value="Unassembled WGS sequence"/>
</dbReference>
<proteinExistence type="predicted"/>